<sequence length="463" mass="47865">MLTAPRGGVQGACTGSGGAEQDLARGVCARAFFAFVVTTGVSGRRLGRVVSAGVVGTTVEFYDFFLYGAAAATVFGPVFFPRTDGLLGVLLALVTYAVGFAARPLGGLVFGHFGDRVGRKRLLVISLVLMGSASVLIGLLPGYEQIGIAAPLLLTALRLVQGFALGGEFGGAVLLVAEHGPRERRGFWTAWPQTGGPLGNLLATASLAAVAASTTAAQYSAWGWRIPFLASILLVVVGLWVRLQVAESPLFQAVADQRREARAPVLEALRRYPREVFAAFAARVGENAAFYVFTIFLLVYAGSIGLPTAITTAAVTVGSLVQALAMLAGGALSDRLGRRPVAIGAALACALWTLVFFPLVASHQSVLVFLAVAIGLLLHGTLTGAQSAFYAELFGTSVRYSGVSLGYQAATVLAGAAAPLAGTALLRATQSPTPVVVLLVCCLALTVVGMAVVPETARRELTS</sequence>
<dbReference type="SUPFAM" id="SSF103473">
    <property type="entry name" value="MFS general substrate transporter"/>
    <property type="match status" value="1"/>
</dbReference>
<keyword evidence="5 7" id="KW-1133">Transmembrane helix</keyword>
<evidence type="ECO:0000256" key="1">
    <source>
        <dbReference type="ARBA" id="ARBA00004651"/>
    </source>
</evidence>
<accession>A0A1I4SV30</accession>
<evidence type="ECO:0000256" key="7">
    <source>
        <dbReference type="SAM" id="Phobius"/>
    </source>
</evidence>
<reference evidence="9 12" key="2">
    <citation type="submission" date="2018-10" db="EMBL/GenBank/DDBJ databases">
        <title>Sequencing the genomes of 1000 actinobacteria strains.</title>
        <authorList>
            <person name="Klenk H.-P."/>
        </authorList>
    </citation>
    <scope>NUCLEOTIDE SEQUENCE [LARGE SCALE GENOMIC DNA]</scope>
    <source>
        <strain evidence="9 12">DSM 45119</strain>
    </source>
</reference>
<keyword evidence="12" id="KW-1185">Reference proteome</keyword>
<evidence type="ECO:0000313" key="11">
    <source>
        <dbReference type="Proteomes" id="UP000199398"/>
    </source>
</evidence>
<keyword evidence="6 7" id="KW-0472">Membrane</keyword>
<dbReference type="EMBL" id="FOUP01000001">
    <property type="protein sequence ID" value="SFM68302.1"/>
    <property type="molecule type" value="Genomic_DNA"/>
</dbReference>
<comment type="subcellular location">
    <subcellularLocation>
        <location evidence="1">Cell membrane</location>
        <topology evidence="1">Multi-pass membrane protein</topology>
    </subcellularLocation>
</comment>
<evidence type="ECO:0000256" key="3">
    <source>
        <dbReference type="ARBA" id="ARBA00022475"/>
    </source>
</evidence>
<dbReference type="InterPro" id="IPR020846">
    <property type="entry name" value="MFS_dom"/>
</dbReference>
<feature type="transmembrane region" description="Helical" evidence="7">
    <location>
        <begin position="405"/>
        <end position="426"/>
    </location>
</feature>
<feature type="transmembrane region" description="Helical" evidence="7">
    <location>
        <begin position="432"/>
        <end position="453"/>
    </location>
</feature>
<feature type="transmembrane region" description="Helical" evidence="7">
    <location>
        <begin position="222"/>
        <end position="241"/>
    </location>
</feature>
<feature type="transmembrane region" description="Helical" evidence="7">
    <location>
        <begin position="122"/>
        <end position="143"/>
    </location>
</feature>
<feature type="transmembrane region" description="Helical" evidence="7">
    <location>
        <begin position="198"/>
        <end position="216"/>
    </location>
</feature>
<evidence type="ECO:0000313" key="10">
    <source>
        <dbReference type="EMBL" id="SFM68302.1"/>
    </source>
</evidence>
<dbReference type="InterPro" id="IPR036259">
    <property type="entry name" value="MFS_trans_sf"/>
</dbReference>
<evidence type="ECO:0000256" key="5">
    <source>
        <dbReference type="ARBA" id="ARBA00022989"/>
    </source>
</evidence>
<gene>
    <name evidence="9" type="ORF">ATL45_4347</name>
    <name evidence="10" type="ORF">SAMN05421805_1011155</name>
</gene>
<evidence type="ECO:0000313" key="12">
    <source>
        <dbReference type="Proteomes" id="UP000270697"/>
    </source>
</evidence>
<feature type="transmembrane region" description="Helical" evidence="7">
    <location>
        <begin position="61"/>
        <end position="80"/>
    </location>
</feature>
<organism evidence="10 11">
    <name type="scientific">Saccharopolyspora antimicrobica</name>
    <dbReference type="NCBI Taxonomy" id="455193"/>
    <lineage>
        <taxon>Bacteria</taxon>
        <taxon>Bacillati</taxon>
        <taxon>Actinomycetota</taxon>
        <taxon>Actinomycetes</taxon>
        <taxon>Pseudonocardiales</taxon>
        <taxon>Pseudonocardiaceae</taxon>
        <taxon>Saccharopolyspora</taxon>
    </lineage>
</organism>
<keyword evidence="3" id="KW-1003">Cell membrane</keyword>
<dbReference type="Pfam" id="PF07690">
    <property type="entry name" value="MFS_1"/>
    <property type="match status" value="1"/>
</dbReference>
<dbReference type="GO" id="GO:0022857">
    <property type="term" value="F:transmembrane transporter activity"/>
    <property type="evidence" value="ECO:0007669"/>
    <property type="project" value="InterPro"/>
</dbReference>
<dbReference type="PANTHER" id="PTHR43045:SF1">
    <property type="entry name" value="SHIKIMATE TRANSPORTER"/>
    <property type="match status" value="1"/>
</dbReference>
<feature type="domain" description="Major facilitator superfamily (MFS) profile" evidence="8">
    <location>
        <begin position="49"/>
        <end position="457"/>
    </location>
</feature>
<feature type="transmembrane region" description="Helical" evidence="7">
    <location>
        <begin position="367"/>
        <end position="393"/>
    </location>
</feature>
<name>A0A1I4SV30_9PSEU</name>
<evidence type="ECO:0000256" key="4">
    <source>
        <dbReference type="ARBA" id="ARBA00022692"/>
    </source>
</evidence>
<dbReference type="STRING" id="455193.SAMN05421805_1011155"/>
<dbReference type="CDD" id="cd17369">
    <property type="entry name" value="MFS_ShiA_like"/>
    <property type="match status" value="1"/>
</dbReference>
<feature type="transmembrane region" description="Helical" evidence="7">
    <location>
        <begin position="276"/>
        <end position="300"/>
    </location>
</feature>
<dbReference type="GO" id="GO:0005886">
    <property type="term" value="C:plasma membrane"/>
    <property type="evidence" value="ECO:0007669"/>
    <property type="project" value="UniProtKB-SubCell"/>
</dbReference>
<dbReference type="Proteomes" id="UP000270697">
    <property type="component" value="Unassembled WGS sequence"/>
</dbReference>
<feature type="transmembrane region" description="Helical" evidence="7">
    <location>
        <begin position="155"/>
        <end position="177"/>
    </location>
</feature>
<dbReference type="PROSITE" id="PS00217">
    <property type="entry name" value="SUGAR_TRANSPORT_2"/>
    <property type="match status" value="1"/>
</dbReference>
<evidence type="ECO:0000256" key="6">
    <source>
        <dbReference type="ARBA" id="ARBA00023136"/>
    </source>
</evidence>
<dbReference type="Gene3D" id="1.20.1250.20">
    <property type="entry name" value="MFS general substrate transporter like domains"/>
    <property type="match status" value="2"/>
</dbReference>
<dbReference type="InterPro" id="IPR005829">
    <property type="entry name" value="Sugar_transporter_CS"/>
</dbReference>
<dbReference type="AlphaFoldDB" id="A0A1I4SV30"/>
<evidence type="ECO:0000313" key="9">
    <source>
        <dbReference type="EMBL" id="RKT85991.1"/>
    </source>
</evidence>
<dbReference type="EMBL" id="RBXX01000002">
    <property type="protein sequence ID" value="RKT85991.1"/>
    <property type="molecule type" value="Genomic_DNA"/>
</dbReference>
<dbReference type="PROSITE" id="PS50850">
    <property type="entry name" value="MFS"/>
    <property type="match status" value="1"/>
</dbReference>
<dbReference type="PANTHER" id="PTHR43045">
    <property type="entry name" value="SHIKIMATE TRANSPORTER"/>
    <property type="match status" value="1"/>
</dbReference>
<dbReference type="PROSITE" id="PS00216">
    <property type="entry name" value="SUGAR_TRANSPORT_1"/>
    <property type="match status" value="1"/>
</dbReference>
<reference evidence="10 11" key="1">
    <citation type="submission" date="2016-10" db="EMBL/GenBank/DDBJ databases">
        <authorList>
            <person name="de Groot N.N."/>
        </authorList>
    </citation>
    <scope>NUCLEOTIDE SEQUENCE [LARGE SCALE GENOMIC DNA]</scope>
    <source>
        <strain evidence="10 11">CPCC 201259</strain>
    </source>
</reference>
<proteinExistence type="predicted"/>
<dbReference type="Proteomes" id="UP000199398">
    <property type="component" value="Unassembled WGS sequence"/>
</dbReference>
<evidence type="ECO:0000256" key="2">
    <source>
        <dbReference type="ARBA" id="ARBA00022448"/>
    </source>
</evidence>
<feature type="transmembrane region" description="Helical" evidence="7">
    <location>
        <begin position="341"/>
        <end position="361"/>
    </location>
</feature>
<keyword evidence="2" id="KW-0813">Transport</keyword>
<keyword evidence="4 7" id="KW-0812">Transmembrane</keyword>
<dbReference type="InterPro" id="IPR011701">
    <property type="entry name" value="MFS"/>
</dbReference>
<evidence type="ECO:0000259" key="8">
    <source>
        <dbReference type="PROSITE" id="PS50850"/>
    </source>
</evidence>
<protein>
    <submittedName>
        <fullName evidence="10">Sugar phosphate permease</fullName>
    </submittedName>
</protein>
<feature type="transmembrane region" description="Helical" evidence="7">
    <location>
        <begin position="86"/>
        <end position="110"/>
    </location>
</feature>